<feature type="chain" id="PRO_5003938527" description="PEP motif anchor domain protein" evidence="1">
    <location>
        <begin position="40"/>
        <end position="265"/>
    </location>
</feature>
<organism evidence="2 3">
    <name type="scientific">Cyanobacterium stanieri (strain ATCC 29140 / PCC 7202)</name>
    <dbReference type="NCBI Taxonomy" id="292563"/>
    <lineage>
        <taxon>Bacteria</taxon>
        <taxon>Bacillati</taxon>
        <taxon>Cyanobacteriota</taxon>
        <taxon>Cyanophyceae</taxon>
        <taxon>Oscillatoriophycideae</taxon>
        <taxon>Chroococcales</taxon>
        <taxon>Geminocystaceae</taxon>
        <taxon>Cyanobacterium</taxon>
    </lineage>
</organism>
<protein>
    <recommendedName>
        <fullName evidence="4">PEP motif anchor domain protein</fullName>
    </recommendedName>
</protein>
<accession>K9YPB8</accession>
<proteinExistence type="predicted"/>
<evidence type="ECO:0000256" key="1">
    <source>
        <dbReference type="SAM" id="SignalP"/>
    </source>
</evidence>
<dbReference type="AlphaFoldDB" id="K9YPB8"/>
<reference evidence="3" key="1">
    <citation type="journal article" date="2013" name="Proc. Natl. Acad. Sci. U.S.A.">
        <title>Improving the coverage of the cyanobacterial phylum using diversity-driven genome sequencing.</title>
        <authorList>
            <person name="Shih P.M."/>
            <person name="Wu D."/>
            <person name="Latifi A."/>
            <person name="Axen S.D."/>
            <person name="Fewer D.P."/>
            <person name="Talla E."/>
            <person name="Calteau A."/>
            <person name="Cai F."/>
            <person name="Tandeau de Marsac N."/>
            <person name="Rippka R."/>
            <person name="Herdman M."/>
            <person name="Sivonen K."/>
            <person name="Coursin T."/>
            <person name="Laurent T."/>
            <person name="Goodwin L."/>
            <person name="Nolan M."/>
            <person name="Davenport K.W."/>
            <person name="Han C.S."/>
            <person name="Rubin E.M."/>
            <person name="Eisen J.A."/>
            <person name="Woyke T."/>
            <person name="Gugger M."/>
            <person name="Kerfeld C.A."/>
        </authorList>
    </citation>
    <scope>NUCLEOTIDE SEQUENCE [LARGE SCALE GENOMIC DNA]</scope>
    <source>
        <strain evidence="3">ATCC 29140 / PCC 7202</strain>
    </source>
</reference>
<dbReference type="NCBIfam" id="TIGR02595">
    <property type="entry name" value="PEP_CTERM"/>
    <property type="match status" value="1"/>
</dbReference>
<evidence type="ECO:0000313" key="2">
    <source>
        <dbReference type="EMBL" id="AFZ48307.1"/>
    </source>
</evidence>
<gene>
    <name evidence="2" type="ordered locus">Cyast_2360</name>
</gene>
<dbReference type="InterPro" id="IPR013424">
    <property type="entry name" value="Ice-binding_C"/>
</dbReference>
<feature type="signal peptide" evidence="1">
    <location>
        <begin position="1"/>
        <end position="39"/>
    </location>
</feature>
<dbReference type="HOGENOM" id="CLU_1048556_0_0_3"/>
<keyword evidence="1" id="KW-0732">Signal</keyword>
<keyword evidence="3" id="KW-1185">Reference proteome</keyword>
<name>K9YPB8_CYASC</name>
<dbReference type="eggNOG" id="ENOG5033XR8">
    <property type="taxonomic scope" value="Bacteria"/>
</dbReference>
<dbReference type="PATRIC" id="fig|292563.3.peg.2466"/>
<dbReference type="Proteomes" id="UP000010483">
    <property type="component" value="Chromosome"/>
</dbReference>
<evidence type="ECO:0008006" key="4">
    <source>
        <dbReference type="Google" id="ProtNLM"/>
    </source>
</evidence>
<dbReference type="EMBL" id="CP003940">
    <property type="protein sequence ID" value="AFZ48307.1"/>
    <property type="molecule type" value="Genomic_DNA"/>
</dbReference>
<evidence type="ECO:0000313" key="3">
    <source>
        <dbReference type="Proteomes" id="UP000010483"/>
    </source>
</evidence>
<dbReference type="KEGG" id="csn:Cyast_2360"/>
<sequence length="265" mass="27763">MVLVDLIERSGGGKQNLSKVVLTASALTFSFLVATPAQAATFFDGTFNDADWTRIVNITPSPSGSSGETATQSLSGGNPDAFRSMTHTLTGGTAVNVFHFNNNAIYNPALGAIVSIDYSADVRGLTPSAGTFGDGFAILQDGRIFRTGTTGVSTGSPWQTKSLLGLTDGNFFALDGGSGPDFSITGSLIQFGYERNNANFSPSPTARTITHGIDNWSVRLNLATVPVPEPSKTPEPSTIISLGLLGFGALWQRKLALKPKINAKS</sequence>
<dbReference type="BioCyc" id="CSTA292563:G1353-2363-MONOMER"/>